<evidence type="ECO:0000313" key="2">
    <source>
        <dbReference type="EMBL" id="KAF9502069.1"/>
    </source>
</evidence>
<dbReference type="Proteomes" id="UP000807025">
    <property type="component" value="Unassembled WGS sequence"/>
</dbReference>
<evidence type="ECO:0000259" key="1">
    <source>
        <dbReference type="Pfam" id="PF20149"/>
    </source>
</evidence>
<gene>
    <name evidence="2" type="ORF">BDN71DRAFT_1500220</name>
</gene>
<keyword evidence="3" id="KW-1185">Reference proteome</keyword>
<dbReference type="AlphaFoldDB" id="A0A9P6A9H1"/>
<accession>A0A9P6A9H1</accession>
<dbReference type="InterPro" id="IPR045341">
    <property type="entry name" value="DUF6532"/>
</dbReference>
<feature type="domain" description="DUF6532" evidence="1">
    <location>
        <begin position="1"/>
        <end position="45"/>
    </location>
</feature>
<sequence>MVSLAATAIHASLVKWDETGSQKSKGFRAEEYQDIYEGHEAFLQSLKAERLKFFHKTMHALHEIVATKKTTSAVLVARQAMSRLSLPDDDQQEV</sequence>
<protein>
    <recommendedName>
        <fullName evidence="1">DUF6532 domain-containing protein</fullName>
    </recommendedName>
</protein>
<name>A0A9P6A9H1_PLEER</name>
<comment type="caution">
    <text evidence="2">The sequence shown here is derived from an EMBL/GenBank/DDBJ whole genome shotgun (WGS) entry which is preliminary data.</text>
</comment>
<dbReference type="Pfam" id="PF20149">
    <property type="entry name" value="DUF6532"/>
    <property type="match status" value="1"/>
</dbReference>
<evidence type="ECO:0000313" key="3">
    <source>
        <dbReference type="Proteomes" id="UP000807025"/>
    </source>
</evidence>
<organism evidence="2 3">
    <name type="scientific">Pleurotus eryngii</name>
    <name type="common">Boletus of the steppes</name>
    <dbReference type="NCBI Taxonomy" id="5323"/>
    <lineage>
        <taxon>Eukaryota</taxon>
        <taxon>Fungi</taxon>
        <taxon>Dikarya</taxon>
        <taxon>Basidiomycota</taxon>
        <taxon>Agaricomycotina</taxon>
        <taxon>Agaricomycetes</taxon>
        <taxon>Agaricomycetidae</taxon>
        <taxon>Agaricales</taxon>
        <taxon>Pleurotineae</taxon>
        <taxon>Pleurotaceae</taxon>
        <taxon>Pleurotus</taxon>
    </lineage>
</organism>
<proteinExistence type="predicted"/>
<reference evidence="2" key="1">
    <citation type="submission" date="2020-11" db="EMBL/GenBank/DDBJ databases">
        <authorList>
            <consortium name="DOE Joint Genome Institute"/>
            <person name="Ahrendt S."/>
            <person name="Riley R."/>
            <person name="Andreopoulos W."/>
            <person name="Labutti K."/>
            <person name="Pangilinan J."/>
            <person name="Ruiz-Duenas F.J."/>
            <person name="Barrasa J.M."/>
            <person name="Sanchez-Garcia M."/>
            <person name="Camarero S."/>
            <person name="Miyauchi S."/>
            <person name="Serrano A."/>
            <person name="Linde D."/>
            <person name="Babiker R."/>
            <person name="Drula E."/>
            <person name="Ayuso-Fernandez I."/>
            <person name="Pacheco R."/>
            <person name="Padilla G."/>
            <person name="Ferreira P."/>
            <person name="Barriuso J."/>
            <person name="Kellner H."/>
            <person name="Castanera R."/>
            <person name="Alfaro M."/>
            <person name="Ramirez L."/>
            <person name="Pisabarro A.G."/>
            <person name="Kuo A."/>
            <person name="Tritt A."/>
            <person name="Lipzen A."/>
            <person name="He G."/>
            <person name="Yan M."/>
            <person name="Ng V."/>
            <person name="Cullen D."/>
            <person name="Martin F."/>
            <person name="Rosso M.-N."/>
            <person name="Henrissat B."/>
            <person name="Hibbett D."/>
            <person name="Martinez A.T."/>
            <person name="Grigoriev I.V."/>
        </authorList>
    </citation>
    <scope>NUCLEOTIDE SEQUENCE</scope>
    <source>
        <strain evidence="2">ATCC 90797</strain>
    </source>
</reference>
<dbReference type="OrthoDB" id="3028721at2759"/>
<dbReference type="EMBL" id="MU154521">
    <property type="protein sequence ID" value="KAF9502069.1"/>
    <property type="molecule type" value="Genomic_DNA"/>
</dbReference>